<evidence type="ECO:0000313" key="3">
    <source>
        <dbReference type="Proteomes" id="UP000256964"/>
    </source>
</evidence>
<feature type="region of interest" description="Disordered" evidence="1">
    <location>
        <begin position="1"/>
        <end position="26"/>
    </location>
</feature>
<dbReference type="PROSITE" id="PS50096">
    <property type="entry name" value="IQ"/>
    <property type="match status" value="1"/>
</dbReference>
<dbReference type="EMBL" id="KZ857393">
    <property type="protein sequence ID" value="RDX51636.1"/>
    <property type="molecule type" value="Genomic_DNA"/>
</dbReference>
<gene>
    <name evidence="2" type="ORF">OH76DRAFT_260704</name>
</gene>
<dbReference type="AlphaFoldDB" id="A0A371DGK9"/>
<evidence type="ECO:0000256" key="1">
    <source>
        <dbReference type="SAM" id="MobiDB-lite"/>
    </source>
</evidence>
<feature type="compositionally biased region" description="Basic residues" evidence="1">
    <location>
        <begin position="43"/>
        <end position="53"/>
    </location>
</feature>
<organism evidence="2 3">
    <name type="scientific">Lentinus brumalis</name>
    <dbReference type="NCBI Taxonomy" id="2498619"/>
    <lineage>
        <taxon>Eukaryota</taxon>
        <taxon>Fungi</taxon>
        <taxon>Dikarya</taxon>
        <taxon>Basidiomycota</taxon>
        <taxon>Agaricomycotina</taxon>
        <taxon>Agaricomycetes</taxon>
        <taxon>Polyporales</taxon>
        <taxon>Polyporaceae</taxon>
        <taxon>Lentinus</taxon>
    </lineage>
</organism>
<name>A0A371DGK9_9APHY</name>
<sequence length="89" mass="9804">MIKGTAPFHDRGRLPDQASMPATYQTRGEDICRAAATIASRFRGNRTRRRATRRAGSTGPAGQDAAWPMARGEPAGLAHEKPHFDQFLR</sequence>
<protein>
    <submittedName>
        <fullName evidence="2">Uncharacterized protein</fullName>
    </submittedName>
</protein>
<dbReference type="Proteomes" id="UP000256964">
    <property type="component" value="Unassembled WGS sequence"/>
</dbReference>
<proteinExistence type="predicted"/>
<accession>A0A371DGK9</accession>
<evidence type="ECO:0000313" key="2">
    <source>
        <dbReference type="EMBL" id="RDX51636.1"/>
    </source>
</evidence>
<feature type="region of interest" description="Disordered" evidence="1">
    <location>
        <begin position="42"/>
        <end position="68"/>
    </location>
</feature>
<reference evidence="2 3" key="1">
    <citation type="journal article" date="2018" name="Biotechnol. Biofuels">
        <title>Integrative visual omics of the white-rot fungus Polyporus brumalis exposes the biotechnological potential of its oxidative enzymes for delignifying raw plant biomass.</title>
        <authorList>
            <person name="Miyauchi S."/>
            <person name="Rancon A."/>
            <person name="Drula E."/>
            <person name="Hage H."/>
            <person name="Chaduli D."/>
            <person name="Favel A."/>
            <person name="Grisel S."/>
            <person name="Henrissat B."/>
            <person name="Herpoel-Gimbert I."/>
            <person name="Ruiz-Duenas F.J."/>
            <person name="Chevret D."/>
            <person name="Hainaut M."/>
            <person name="Lin J."/>
            <person name="Wang M."/>
            <person name="Pangilinan J."/>
            <person name="Lipzen A."/>
            <person name="Lesage-Meessen L."/>
            <person name="Navarro D."/>
            <person name="Riley R."/>
            <person name="Grigoriev I.V."/>
            <person name="Zhou S."/>
            <person name="Raouche S."/>
            <person name="Rosso M.N."/>
        </authorList>
    </citation>
    <scope>NUCLEOTIDE SEQUENCE [LARGE SCALE GENOMIC DNA]</scope>
    <source>
        <strain evidence="2 3">BRFM 1820</strain>
    </source>
</reference>
<keyword evidence="3" id="KW-1185">Reference proteome</keyword>